<evidence type="ECO:0000313" key="4">
    <source>
        <dbReference type="Proteomes" id="UP000483362"/>
    </source>
</evidence>
<proteinExistence type="predicted"/>
<dbReference type="InterPro" id="IPR016134">
    <property type="entry name" value="Dockerin_dom"/>
</dbReference>
<dbReference type="PROSITE" id="PS51766">
    <property type="entry name" value="DOCKERIN"/>
    <property type="match status" value="1"/>
</dbReference>
<feature type="domain" description="Dockerin" evidence="2">
    <location>
        <begin position="236"/>
        <end position="298"/>
    </location>
</feature>
<evidence type="ECO:0000256" key="1">
    <source>
        <dbReference type="SAM" id="SignalP"/>
    </source>
</evidence>
<dbReference type="InterPro" id="IPR018247">
    <property type="entry name" value="EF_Hand_1_Ca_BS"/>
</dbReference>
<organism evidence="3 4">
    <name type="scientific">Sodaliphilus pleomorphus</name>
    <dbReference type="NCBI Taxonomy" id="2606626"/>
    <lineage>
        <taxon>Bacteria</taxon>
        <taxon>Pseudomonadati</taxon>
        <taxon>Bacteroidota</taxon>
        <taxon>Bacteroidia</taxon>
        <taxon>Bacteroidales</taxon>
        <taxon>Muribaculaceae</taxon>
        <taxon>Sodaliphilus</taxon>
    </lineage>
</organism>
<evidence type="ECO:0000313" key="3">
    <source>
        <dbReference type="EMBL" id="MSS17111.1"/>
    </source>
</evidence>
<feature type="chain" id="PRO_5026837532" description="Dockerin domain-containing protein" evidence="1">
    <location>
        <begin position="21"/>
        <end position="298"/>
    </location>
</feature>
<evidence type="ECO:0000259" key="2">
    <source>
        <dbReference type="PROSITE" id="PS51766"/>
    </source>
</evidence>
<sequence>MKKFTLCLAILAMAAMGAKAQTVAKALNEQGEPTFDWSKASNFMPIMVGDAEYEAMKTKGIKADLRVDDQVKHLWVWEKTYNAGDGSGMNSFGQLEDHLALTVSNVGWSGMGITSDTPVDFSDLDDTYVLHFAIKGNPANAQCIGFCDAKFALGDNAFVDNGTTVKNLGTWKNDGEWYYVDVPISVLKKIMNPWTTANGGQKAYKSNYFWALSGGTQGVELHLDNIFIYKSSTLTPSFAKGDVNGDGQVNVTDVTVLVNIILGTVSDSSFVSRADLDGNGTVNVTDATTLVNMILSKN</sequence>
<dbReference type="Proteomes" id="UP000483362">
    <property type="component" value="Unassembled WGS sequence"/>
</dbReference>
<dbReference type="InterPro" id="IPR002105">
    <property type="entry name" value="Dockerin_1_rpt"/>
</dbReference>
<dbReference type="GO" id="GO:0004553">
    <property type="term" value="F:hydrolase activity, hydrolyzing O-glycosyl compounds"/>
    <property type="evidence" value="ECO:0007669"/>
    <property type="project" value="InterPro"/>
</dbReference>
<dbReference type="AlphaFoldDB" id="A0A6L5XA39"/>
<dbReference type="InterPro" id="IPR008979">
    <property type="entry name" value="Galactose-bd-like_sf"/>
</dbReference>
<dbReference type="Pfam" id="PF00404">
    <property type="entry name" value="Dockerin_1"/>
    <property type="match status" value="1"/>
</dbReference>
<dbReference type="EMBL" id="VULT01000006">
    <property type="protein sequence ID" value="MSS17111.1"/>
    <property type="molecule type" value="Genomic_DNA"/>
</dbReference>
<gene>
    <name evidence="3" type="ORF">FYJ29_04945</name>
</gene>
<comment type="caution">
    <text evidence="3">The sequence shown here is derived from an EMBL/GenBank/DDBJ whole genome shotgun (WGS) entry which is preliminary data.</text>
</comment>
<dbReference type="PROSITE" id="PS00018">
    <property type="entry name" value="EF_HAND_1"/>
    <property type="match status" value="1"/>
</dbReference>
<reference evidence="3 4" key="1">
    <citation type="submission" date="2019-08" db="EMBL/GenBank/DDBJ databases">
        <title>In-depth cultivation of the pig gut microbiome towards novel bacterial diversity and tailored functional studies.</title>
        <authorList>
            <person name="Wylensek D."/>
            <person name="Hitch T.C.A."/>
            <person name="Clavel T."/>
        </authorList>
    </citation>
    <scope>NUCLEOTIDE SEQUENCE [LARGE SCALE GENOMIC DNA]</scope>
    <source>
        <strain evidence="3 4">Oil-RF-744-WCA-WT-10</strain>
    </source>
</reference>
<dbReference type="InterPro" id="IPR036439">
    <property type="entry name" value="Dockerin_dom_sf"/>
</dbReference>
<name>A0A6L5XA39_9BACT</name>
<dbReference type="RefSeq" id="WP_154326634.1">
    <property type="nucleotide sequence ID" value="NZ_CP045696.1"/>
</dbReference>
<keyword evidence="4" id="KW-1185">Reference proteome</keyword>
<accession>A0A6L5XA39</accession>
<dbReference type="Gene3D" id="2.60.120.430">
    <property type="entry name" value="Galactose-binding lectin"/>
    <property type="match status" value="1"/>
</dbReference>
<dbReference type="SUPFAM" id="SSF63446">
    <property type="entry name" value="Type I dockerin domain"/>
    <property type="match status" value="1"/>
</dbReference>
<keyword evidence="1" id="KW-0732">Signal</keyword>
<dbReference type="SUPFAM" id="SSF49785">
    <property type="entry name" value="Galactose-binding domain-like"/>
    <property type="match status" value="1"/>
</dbReference>
<dbReference type="CDD" id="cd14256">
    <property type="entry name" value="Dockerin_I"/>
    <property type="match status" value="1"/>
</dbReference>
<dbReference type="GO" id="GO:0000272">
    <property type="term" value="P:polysaccharide catabolic process"/>
    <property type="evidence" value="ECO:0007669"/>
    <property type="project" value="InterPro"/>
</dbReference>
<feature type="signal peptide" evidence="1">
    <location>
        <begin position="1"/>
        <end position="20"/>
    </location>
</feature>
<dbReference type="Gene3D" id="1.10.1330.10">
    <property type="entry name" value="Dockerin domain"/>
    <property type="match status" value="1"/>
</dbReference>
<protein>
    <recommendedName>
        <fullName evidence="2">Dockerin domain-containing protein</fullName>
    </recommendedName>
</protein>